<dbReference type="Gene3D" id="1.10.1740.10">
    <property type="match status" value="1"/>
</dbReference>
<evidence type="ECO:0000259" key="6">
    <source>
        <dbReference type="Pfam" id="PF08281"/>
    </source>
</evidence>
<keyword evidence="8" id="KW-1185">Reference proteome</keyword>
<protein>
    <submittedName>
        <fullName evidence="7">Sigma-70 family RNA polymerase sigma factor</fullName>
    </submittedName>
</protein>
<comment type="similarity">
    <text evidence="1">Belongs to the sigma-70 factor family. ECF subfamily.</text>
</comment>
<evidence type="ECO:0000256" key="3">
    <source>
        <dbReference type="ARBA" id="ARBA00023082"/>
    </source>
</evidence>
<dbReference type="InterPro" id="IPR013325">
    <property type="entry name" value="RNA_pol_sigma_r2"/>
</dbReference>
<dbReference type="PANTHER" id="PTHR43133:SF51">
    <property type="entry name" value="RNA POLYMERASE SIGMA FACTOR"/>
    <property type="match status" value="1"/>
</dbReference>
<dbReference type="InterPro" id="IPR013249">
    <property type="entry name" value="RNA_pol_sigma70_r4_t2"/>
</dbReference>
<evidence type="ECO:0000313" key="7">
    <source>
        <dbReference type="EMBL" id="RRK30165.1"/>
    </source>
</evidence>
<dbReference type="GO" id="GO:0003677">
    <property type="term" value="F:DNA binding"/>
    <property type="evidence" value="ECO:0007669"/>
    <property type="project" value="InterPro"/>
</dbReference>
<dbReference type="SUPFAM" id="SSF88946">
    <property type="entry name" value="Sigma2 domain of RNA polymerase sigma factors"/>
    <property type="match status" value="1"/>
</dbReference>
<dbReference type="InterPro" id="IPR007627">
    <property type="entry name" value="RNA_pol_sigma70_r2"/>
</dbReference>
<dbReference type="Gene3D" id="1.10.10.10">
    <property type="entry name" value="Winged helix-like DNA-binding domain superfamily/Winged helix DNA-binding domain"/>
    <property type="match status" value="1"/>
</dbReference>
<name>A0A426DBY2_9FIRM</name>
<sequence length="183" mass="21408">MNHSLIEQAQSGDGEALITLIENNKQEMFRIAFGILKNAPDAADAIQDTALTCYEKISTLKNPSVFKAWMFKILINHCRRILKERHKLASIQELREHDENPGPEKEVTDNLEFSRLMEQIDAKYRLVLLLYYAEEFSVKEIAELLGLNENTIKTRLSRGRDLYRRLYLQEMTYSESRQAMPRR</sequence>
<dbReference type="EMBL" id="RHJS01000002">
    <property type="protein sequence ID" value="RRK30165.1"/>
    <property type="molecule type" value="Genomic_DNA"/>
</dbReference>
<dbReference type="Pfam" id="PF08281">
    <property type="entry name" value="Sigma70_r4_2"/>
    <property type="match status" value="1"/>
</dbReference>
<accession>A0A426DBY2</accession>
<dbReference type="GO" id="GO:0006352">
    <property type="term" value="P:DNA-templated transcription initiation"/>
    <property type="evidence" value="ECO:0007669"/>
    <property type="project" value="InterPro"/>
</dbReference>
<proteinExistence type="inferred from homology"/>
<dbReference type="Proteomes" id="UP000274920">
    <property type="component" value="Unassembled WGS sequence"/>
</dbReference>
<evidence type="ECO:0000256" key="4">
    <source>
        <dbReference type="ARBA" id="ARBA00023163"/>
    </source>
</evidence>
<dbReference type="InterPro" id="IPR036388">
    <property type="entry name" value="WH-like_DNA-bd_sf"/>
</dbReference>
<feature type="domain" description="RNA polymerase sigma factor 70 region 4 type 2" evidence="6">
    <location>
        <begin position="112"/>
        <end position="160"/>
    </location>
</feature>
<dbReference type="GO" id="GO:0016987">
    <property type="term" value="F:sigma factor activity"/>
    <property type="evidence" value="ECO:0007669"/>
    <property type="project" value="UniProtKB-KW"/>
</dbReference>
<organism evidence="7 8">
    <name type="scientific">Schaedlerella arabinosiphila</name>
    <dbReference type="NCBI Taxonomy" id="2044587"/>
    <lineage>
        <taxon>Bacteria</taxon>
        <taxon>Bacillati</taxon>
        <taxon>Bacillota</taxon>
        <taxon>Clostridia</taxon>
        <taxon>Lachnospirales</taxon>
        <taxon>Lachnospiraceae</taxon>
        <taxon>Schaedlerella</taxon>
    </lineage>
</organism>
<dbReference type="Pfam" id="PF04542">
    <property type="entry name" value="Sigma70_r2"/>
    <property type="match status" value="1"/>
</dbReference>
<keyword evidence="2" id="KW-0805">Transcription regulation</keyword>
<dbReference type="CDD" id="cd06171">
    <property type="entry name" value="Sigma70_r4"/>
    <property type="match status" value="1"/>
</dbReference>
<reference evidence="7" key="1">
    <citation type="submission" date="2018-10" db="EMBL/GenBank/DDBJ databases">
        <title>Schaedlerella arabinophila gen. nov. sp. nov., isolated from the mouse intestinal tract and comparative analysis with the genome of the closely related altered Schaedler flora strain ASF502.</title>
        <authorList>
            <person name="Miyake S."/>
            <person name="Soh M."/>
            <person name="Seedorf H."/>
        </authorList>
    </citation>
    <scope>NUCLEOTIDE SEQUENCE [LARGE SCALE GENOMIC DNA]</scope>
    <source>
        <strain evidence="7">DSM 106076</strain>
    </source>
</reference>
<dbReference type="AlphaFoldDB" id="A0A426DBY2"/>
<dbReference type="SUPFAM" id="SSF88659">
    <property type="entry name" value="Sigma3 and sigma4 domains of RNA polymerase sigma factors"/>
    <property type="match status" value="1"/>
</dbReference>
<dbReference type="PANTHER" id="PTHR43133">
    <property type="entry name" value="RNA POLYMERASE ECF-TYPE SIGMA FACTO"/>
    <property type="match status" value="1"/>
</dbReference>
<comment type="caution">
    <text evidence="7">The sequence shown here is derived from an EMBL/GenBank/DDBJ whole genome shotgun (WGS) entry which is preliminary data.</text>
</comment>
<evidence type="ECO:0000313" key="8">
    <source>
        <dbReference type="Proteomes" id="UP000274920"/>
    </source>
</evidence>
<feature type="domain" description="RNA polymerase sigma-70 region 2" evidence="5">
    <location>
        <begin position="20"/>
        <end position="85"/>
    </location>
</feature>
<gene>
    <name evidence="7" type="ORF">EBB54_01305</name>
</gene>
<keyword evidence="3" id="KW-0731">Sigma factor</keyword>
<dbReference type="InterPro" id="IPR014284">
    <property type="entry name" value="RNA_pol_sigma-70_dom"/>
</dbReference>
<evidence type="ECO:0000256" key="1">
    <source>
        <dbReference type="ARBA" id="ARBA00010641"/>
    </source>
</evidence>
<evidence type="ECO:0000256" key="2">
    <source>
        <dbReference type="ARBA" id="ARBA00023015"/>
    </source>
</evidence>
<dbReference type="RefSeq" id="WP_125126029.1">
    <property type="nucleotide sequence ID" value="NZ_RHJS01000002.1"/>
</dbReference>
<dbReference type="NCBIfam" id="TIGR02937">
    <property type="entry name" value="sigma70-ECF"/>
    <property type="match status" value="1"/>
</dbReference>
<dbReference type="InterPro" id="IPR013324">
    <property type="entry name" value="RNA_pol_sigma_r3/r4-like"/>
</dbReference>
<evidence type="ECO:0000259" key="5">
    <source>
        <dbReference type="Pfam" id="PF04542"/>
    </source>
</evidence>
<dbReference type="InterPro" id="IPR039425">
    <property type="entry name" value="RNA_pol_sigma-70-like"/>
</dbReference>
<keyword evidence="4" id="KW-0804">Transcription</keyword>